<comment type="similarity">
    <text evidence="2">Belongs to the IPP isomerase type 1 family.</text>
</comment>
<gene>
    <name evidence="13" type="ORF">A3B13_03760</name>
</gene>
<keyword evidence="6" id="KW-0460">Magnesium</keyword>
<dbReference type="InterPro" id="IPR015797">
    <property type="entry name" value="NUDIX_hydrolase-like_dom_sf"/>
</dbReference>
<dbReference type="InterPro" id="IPR000086">
    <property type="entry name" value="NUDIX_hydrolase_dom"/>
</dbReference>
<feature type="active site" evidence="11">
    <location>
        <position position="113"/>
    </location>
</feature>
<dbReference type="PIRSF" id="PIRSF018427">
    <property type="entry name" value="Isopntndiph_ism"/>
    <property type="match status" value="1"/>
</dbReference>
<dbReference type="UniPathway" id="UPA00059">
    <property type="reaction ID" value="UER00104"/>
</dbReference>
<dbReference type="NCBIfam" id="TIGR02150">
    <property type="entry name" value="IPP_isom_1"/>
    <property type="match status" value="1"/>
</dbReference>
<keyword evidence="8" id="KW-0414">Isoprene biosynthesis</keyword>
<reference evidence="13 14" key="1">
    <citation type="journal article" date="2016" name="Nat. Commun.">
        <title>Thousands of microbial genomes shed light on interconnected biogeochemical processes in an aquifer system.</title>
        <authorList>
            <person name="Anantharaman K."/>
            <person name="Brown C.T."/>
            <person name="Hug L.A."/>
            <person name="Sharon I."/>
            <person name="Castelle C.J."/>
            <person name="Probst A.J."/>
            <person name="Thomas B.C."/>
            <person name="Singh A."/>
            <person name="Wilkins M.J."/>
            <person name="Karaoz U."/>
            <person name="Brodie E.L."/>
            <person name="Williams K.H."/>
            <person name="Hubbard S.S."/>
            <person name="Banfield J.F."/>
        </authorList>
    </citation>
    <scope>NUCLEOTIDE SEQUENCE [LARGE SCALE GENOMIC DNA]</scope>
</reference>
<evidence type="ECO:0000256" key="2">
    <source>
        <dbReference type="ARBA" id="ARBA00007579"/>
    </source>
</evidence>
<evidence type="ECO:0000259" key="12">
    <source>
        <dbReference type="PROSITE" id="PS51462"/>
    </source>
</evidence>
<keyword evidence="4" id="KW-0963">Cytoplasm</keyword>
<evidence type="ECO:0000256" key="5">
    <source>
        <dbReference type="ARBA" id="ARBA00022723"/>
    </source>
</evidence>
<dbReference type="EC" id="5.3.3.2" evidence="3 10"/>
<comment type="pathway">
    <text evidence="1">Isoprenoid biosynthesis; dimethylallyl diphosphate biosynthesis; dimethylallyl diphosphate from isopentenyl diphosphate: step 1/1.</text>
</comment>
<evidence type="ECO:0000256" key="1">
    <source>
        <dbReference type="ARBA" id="ARBA00004826"/>
    </source>
</evidence>
<dbReference type="NCBIfam" id="NF002995">
    <property type="entry name" value="PRK03759.1"/>
    <property type="match status" value="1"/>
</dbReference>
<dbReference type="GO" id="GO:0050992">
    <property type="term" value="P:dimethylallyl diphosphate biosynthetic process"/>
    <property type="evidence" value="ECO:0007669"/>
    <property type="project" value="UniProtKB-UniPathway"/>
</dbReference>
<evidence type="ECO:0000256" key="11">
    <source>
        <dbReference type="PIRSR" id="PIRSR018427-1"/>
    </source>
</evidence>
<dbReference type="CDD" id="cd02885">
    <property type="entry name" value="NUDIX_IPP_Isomerase"/>
    <property type="match status" value="1"/>
</dbReference>
<dbReference type="Proteomes" id="UP000176287">
    <property type="component" value="Unassembled WGS sequence"/>
</dbReference>
<evidence type="ECO:0000256" key="9">
    <source>
        <dbReference type="ARBA" id="ARBA00023235"/>
    </source>
</evidence>
<evidence type="ECO:0000256" key="10">
    <source>
        <dbReference type="NCBIfam" id="TIGR02150"/>
    </source>
</evidence>
<evidence type="ECO:0000313" key="13">
    <source>
        <dbReference type="EMBL" id="OGY99901.1"/>
    </source>
</evidence>
<dbReference type="GO" id="GO:0008299">
    <property type="term" value="P:isoprenoid biosynthetic process"/>
    <property type="evidence" value="ECO:0007669"/>
    <property type="project" value="UniProtKB-UniRule"/>
</dbReference>
<evidence type="ECO:0000256" key="6">
    <source>
        <dbReference type="ARBA" id="ARBA00022842"/>
    </source>
</evidence>
<proteinExistence type="inferred from homology"/>
<keyword evidence="5" id="KW-0479">Metal-binding</keyword>
<dbReference type="GO" id="GO:0046872">
    <property type="term" value="F:metal ion binding"/>
    <property type="evidence" value="ECO:0007669"/>
    <property type="project" value="UniProtKB-KW"/>
</dbReference>
<evidence type="ECO:0000256" key="4">
    <source>
        <dbReference type="ARBA" id="ARBA00022490"/>
    </source>
</evidence>
<dbReference type="HAMAP" id="MF_00202">
    <property type="entry name" value="Idi"/>
    <property type="match status" value="1"/>
</dbReference>
<feature type="domain" description="Nudix hydrolase" evidence="12">
    <location>
        <begin position="29"/>
        <end position="162"/>
    </location>
</feature>
<dbReference type="GO" id="GO:0004452">
    <property type="term" value="F:isopentenyl-diphosphate delta-isomerase activity"/>
    <property type="evidence" value="ECO:0007669"/>
    <property type="project" value="UniProtKB-UniRule"/>
</dbReference>
<dbReference type="Pfam" id="PF00293">
    <property type="entry name" value="NUDIX"/>
    <property type="match status" value="1"/>
</dbReference>
<keyword evidence="9 13" id="KW-0413">Isomerase</keyword>
<dbReference type="PANTHER" id="PTHR10885">
    <property type="entry name" value="ISOPENTENYL-DIPHOSPHATE DELTA-ISOMERASE"/>
    <property type="match status" value="1"/>
</dbReference>
<protein>
    <recommendedName>
        <fullName evidence="3 10">Isopentenyl-diphosphate delta-isomerase</fullName>
        <ecNumber evidence="3 10">5.3.3.2</ecNumber>
    </recommendedName>
</protein>
<dbReference type="EMBL" id="MHKZ01000033">
    <property type="protein sequence ID" value="OGY99901.1"/>
    <property type="molecule type" value="Genomic_DNA"/>
</dbReference>
<evidence type="ECO:0000313" key="14">
    <source>
        <dbReference type="Proteomes" id="UP000176287"/>
    </source>
</evidence>
<sequence length="178" mass="20249">MEEFVVLVDEENNVLGTMPKADAHQTRTPLHKAFSLFLFNSNKELLLQQRSGKKKTWPLVWSNSCCGHPGLGEENEAAIGRRLKEELGLNKVNIIGSLPYRYCFSKDGIMENEICPVFFGTTDESPDINPDEVETIRWVKWADFMKEISSDSAEIFSPWCKEQANLLANHHGFIKFIG</sequence>
<evidence type="ECO:0000256" key="8">
    <source>
        <dbReference type="ARBA" id="ARBA00023229"/>
    </source>
</evidence>
<dbReference type="AlphaFoldDB" id="A0A1G2CFA5"/>
<evidence type="ECO:0000256" key="3">
    <source>
        <dbReference type="ARBA" id="ARBA00012057"/>
    </source>
</evidence>
<keyword evidence="7" id="KW-0464">Manganese</keyword>
<name>A0A1G2CFA5_9BACT</name>
<accession>A0A1G2CFA5</accession>
<dbReference type="Gene3D" id="3.90.79.10">
    <property type="entry name" value="Nucleoside Triphosphate Pyrophosphohydrolase"/>
    <property type="match status" value="1"/>
</dbReference>
<evidence type="ECO:0000256" key="7">
    <source>
        <dbReference type="ARBA" id="ARBA00023211"/>
    </source>
</evidence>
<dbReference type="PANTHER" id="PTHR10885:SF0">
    <property type="entry name" value="ISOPENTENYL-DIPHOSPHATE DELTA-ISOMERASE"/>
    <property type="match status" value="1"/>
</dbReference>
<dbReference type="InterPro" id="IPR056375">
    <property type="entry name" value="Idi_bact"/>
</dbReference>
<dbReference type="InterPro" id="IPR011876">
    <property type="entry name" value="IsopentenylPP_isomerase_typ1"/>
</dbReference>
<comment type="caution">
    <text evidence="13">The sequence shown here is derived from an EMBL/GenBank/DDBJ whole genome shotgun (WGS) entry which is preliminary data.</text>
</comment>
<feature type="active site" evidence="11">
    <location>
        <position position="66"/>
    </location>
</feature>
<dbReference type="SUPFAM" id="SSF55811">
    <property type="entry name" value="Nudix"/>
    <property type="match status" value="1"/>
</dbReference>
<organism evidence="13 14">
    <name type="scientific">Candidatus Liptonbacteria bacterium RIFCSPLOWO2_01_FULL_45_15</name>
    <dbReference type="NCBI Taxonomy" id="1798649"/>
    <lineage>
        <taxon>Bacteria</taxon>
        <taxon>Candidatus Liptoniibacteriota</taxon>
    </lineage>
</organism>
<dbReference type="PROSITE" id="PS51462">
    <property type="entry name" value="NUDIX"/>
    <property type="match status" value="1"/>
</dbReference>
<dbReference type="STRING" id="1798649.A3B13_03760"/>